<feature type="compositionally biased region" description="Polar residues" evidence="1">
    <location>
        <begin position="424"/>
        <end position="450"/>
    </location>
</feature>
<dbReference type="STRING" id="1095630.A0A2J6T564"/>
<feature type="region of interest" description="Disordered" evidence="1">
    <location>
        <begin position="416"/>
        <end position="581"/>
    </location>
</feature>
<evidence type="ECO:0000313" key="3">
    <source>
        <dbReference type="Proteomes" id="UP000235371"/>
    </source>
</evidence>
<feature type="compositionally biased region" description="Low complexity" evidence="1">
    <location>
        <begin position="520"/>
        <end position="533"/>
    </location>
</feature>
<feature type="region of interest" description="Disordered" evidence="1">
    <location>
        <begin position="205"/>
        <end position="240"/>
    </location>
</feature>
<dbReference type="InParanoid" id="A0A2J6T564"/>
<dbReference type="AlphaFoldDB" id="A0A2J6T564"/>
<evidence type="ECO:0000256" key="1">
    <source>
        <dbReference type="SAM" id="MobiDB-lite"/>
    </source>
</evidence>
<dbReference type="OrthoDB" id="5430717at2759"/>
<accession>A0A2J6T564</accession>
<feature type="region of interest" description="Disordered" evidence="1">
    <location>
        <begin position="311"/>
        <end position="331"/>
    </location>
</feature>
<proteinExistence type="predicted"/>
<keyword evidence="3" id="KW-1185">Reference proteome</keyword>
<feature type="compositionally biased region" description="Polar residues" evidence="1">
    <location>
        <begin position="15"/>
        <end position="27"/>
    </location>
</feature>
<feature type="compositionally biased region" description="Basic and acidic residues" evidence="1">
    <location>
        <begin position="546"/>
        <end position="572"/>
    </location>
</feature>
<protein>
    <submittedName>
        <fullName evidence="2">Uncharacterized protein</fullName>
    </submittedName>
</protein>
<feature type="compositionally biased region" description="Basic and acidic residues" evidence="1">
    <location>
        <begin position="28"/>
        <end position="39"/>
    </location>
</feature>
<dbReference type="RefSeq" id="XP_024735066.1">
    <property type="nucleotide sequence ID" value="XM_024872817.1"/>
</dbReference>
<feature type="region of interest" description="Disordered" evidence="1">
    <location>
        <begin position="269"/>
        <end position="291"/>
    </location>
</feature>
<feature type="compositionally biased region" description="Polar residues" evidence="1">
    <location>
        <begin position="44"/>
        <end position="56"/>
    </location>
</feature>
<evidence type="ECO:0000313" key="2">
    <source>
        <dbReference type="EMBL" id="PMD58162.1"/>
    </source>
</evidence>
<feature type="region of interest" description="Disordered" evidence="1">
    <location>
        <begin position="343"/>
        <end position="365"/>
    </location>
</feature>
<organism evidence="2 3">
    <name type="scientific">Hyaloscypha bicolor E</name>
    <dbReference type="NCBI Taxonomy" id="1095630"/>
    <lineage>
        <taxon>Eukaryota</taxon>
        <taxon>Fungi</taxon>
        <taxon>Dikarya</taxon>
        <taxon>Ascomycota</taxon>
        <taxon>Pezizomycotina</taxon>
        <taxon>Leotiomycetes</taxon>
        <taxon>Helotiales</taxon>
        <taxon>Hyaloscyphaceae</taxon>
        <taxon>Hyaloscypha</taxon>
        <taxon>Hyaloscypha bicolor</taxon>
    </lineage>
</organism>
<dbReference type="EMBL" id="KZ613828">
    <property type="protein sequence ID" value="PMD58162.1"/>
    <property type="molecule type" value="Genomic_DNA"/>
</dbReference>
<reference evidence="2 3" key="1">
    <citation type="submission" date="2016-04" db="EMBL/GenBank/DDBJ databases">
        <title>A degradative enzymes factory behind the ericoid mycorrhizal symbiosis.</title>
        <authorList>
            <consortium name="DOE Joint Genome Institute"/>
            <person name="Martino E."/>
            <person name="Morin E."/>
            <person name="Grelet G."/>
            <person name="Kuo A."/>
            <person name="Kohler A."/>
            <person name="Daghino S."/>
            <person name="Barry K."/>
            <person name="Choi C."/>
            <person name="Cichocki N."/>
            <person name="Clum A."/>
            <person name="Copeland A."/>
            <person name="Hainaut M."/>
            <person name="Haridas S."/>
            <person name="Labutti K."/>
            <person name="Lindquist E."/>
            <person name="Lipzen A."/>
            <person name="Khouja H.-R."/>
            <person name="Murat C."/>
            <person name="Ohm R."/>
            <person name="Olson A."/>
            <person name="Spatafora J."/>
            <person name="Veneault-Fourrey C."/>
            <person name="Henrissat B."/>
            <person name="Grigoriev I."/>
            <person name="Martin F."/>
            <person name="Perotto S."/>
        </authorList>
    </citation>
    <scope>NUCLEOTIDE SEQUENCE [LARGE SCALE GENOMIC DNA]</scope>
    <source>
        <strain evidence="2 3">E</strain>
    </source>
</reference>
<gene>
    <name evidence="2" type="ORF">K444DRAFT_437838</name>
</gene>
<feature type="region of interest" description="Disordered" evidence="1">
    <location>
        <begin position="15"/>
        <end position="70"/>
    </location>
</feature>
<name>A0A2J6T564_9HELO</name>
<sequence>MADWLRPVFARTKTPVPNFTDRQSSFSADDKSEDGDISRLRPTSRVSSYMNIRSSTPPIPQTPDSFANIRSPESVYHKPSVDHMAETLKVVMMNQSSMDPVPIAYNACILHVLEAYQDLSTELVKKENFLEDLKLSHTKDIHDFDALATQWEMKERDYKIEMKKLEVLLSRTEGGMEKVTLARSKSAVHGSGAAERIKRGIGTIKERNSDRNHEDSKEDFTADKTVGRDATVKPSFHPRFNVRPQINTQTSLHGAGVPGKRQFHTNLLRSRGSSASQDSLTTFDRPTPETLSNLTKSELDVFQRQQVEGEYAMASDSSTSGPDSSAQFSHDDEKPYLQSRVGLGIDIDEKPLPKIPSNQEPNRARRTVSDFCAAGYPQFDSGGESAEMSPLGFSFKPGDDTGILIQKTTRDLNTKSAVGIRTYQPRSATSREQSEESYTSAQSVEGSQPPRSAPFVHKSKLPSKPGRDLQESEALKRDDSTSSIITAVRGDSRRSSVDGSRHSSQGARQRLNRNSGSNEAVTAAIRALAIASAGTRGSPRKGSSSRTREGSLRGEESPRIDEEEEVLNKESQKASSARSEV</sequence>
<dbReference type="GeneID" id="36580897"/>
<feature type="compositionally biased region" description="Basic and acidic residues" evidence="1">
    <location>
        <begin position="490"/>
        <end position="501"/>
    </location>
</feature>
<dbReference type="Proteomes" id="UP000235371">
    <property type="component" value="Unassembled WGS sequence"/>
</dbReference>
<feature type="compositionally biased region" description="Basic and acidic residues" evidence="1">
    <location>
        <begin position="205"/>
        <end position="231"/>
    </location>
</feature>
<feature type="compositionally biased region" description="Basic and acidic residues" evidence="1">
    <location>
        <begin position="465"/>
        <end position="480"/>
    </location>
</feature>
<feature type="compositionally biased region" description="Low complexity" evidence="1">
    <location>
        <begin position="315"/>
        <end position="325"/>
    </location>
</feature>